<evidence type="ECO:0000313" key="4">
    <source>
        <dbReference type="Proteomes" id="UP001597112"/>
    </source>
</evidence>
<keyword evidence="1" id="KW-0812">Transmembrane</keyword>
<feature type="transmembrane region" description="Helical" evidence="1">
    <location>
        <begin position="12"/>
        <end position="38"/>
    </location>
</feature>
<feature type="transmembrane region" description="Helical" evidence="1">
    <location>
        <begin position="58"/>
        <end position="77"/>
    </location>
</feature>
<dbReference type="EMBL" id="JBHTKA010000014">
    <property type="protein sequence ID" value="MFD1002953.1"/>
    <property type="molecule type" value="Genomic_DNA"/>
</dbReference>
<dbReference type="GO" id="GO:0016787">
    <property type="term" value="F:hydrolase activity"/>
    <property type="evidence" value="ECO:0007669"/>
    <property type="project" value="UniProtKB-KW"/>
</dbReference>
<protein>
    <submittedName>
        <fullName evidence="3">CPBP family intramembrane glutamic endopeptidase</fullName>
        <ecNumber evidence="3">3.4.-.-</ecNumber>
    </submittedName>
</protein>
<evidence type="ECO:0000313" key="3">
    <source>
        <dbReference type="EMBL" id="MFD1002953.1"/>
    </source>
</evidence>
<dbReference type="Proteomes" id="UP001597112">
    <property type="component" value="Unassembled WGS sequence"/>
</dbReference>
<name>A0ABW3K9T8_9BACT</name>
<keyword evidence="1" id="KW-1133">Transmembrane helix</keyword>
<comment type="caution">
    <text evidence="3">The sequence shown here is derived from an EMBL/GenBank/DDBJ whole genome shotgun (WGS) entry which is preliminary data.</text>
</comment>
<dbReference type="InterPro" id="IPR003675">
    <property type="entry name" value="Rce1/LyrA-like_dom"/>
</dbReference>
<reference evidence="4" key="1">
    <citation type="journal article" date="2019" name="Int. J. Syst. Evol. Microbiol.">
        <title>The Global Catalogue of Microorganisms (GCM) 10K type strain sequencing project: providing services to taxonomists for standard genome sequencing and annotation.</title>
        <authorList>
            <consortium name="The Broad Institute Genomics Platform"/>
            <consortium name="The Broad Institute Genome Sequencing Center for Infectious Disease"/>
            <person name="Wu L."/>
            <person name="Ma J."/>
        </authorList>
    </citation>
    <scope>NUCLEOTIDE SEQUENCE [LARGE SCALE GENOMIC DNA]</scope>
    <source>
        <strain evidence="4">CCUG 58938</strain>
    </source>
</reference>
<evidence type="ECO:0000259" key="2">
    <source>
        <dbReference type="Pfam" id="PF02517"/>
    </source>
</evidence>
<proteinExistence type="predicted"/>
<evidence type="ECO:0000256" key="1">
    <source>
        <dbReference type="SAM" id="Phobius"/>
    </source>
</evidence>
<dbReference type="EC" id="3.4.-.-" evidence="3"/>
<accession>A0ABW3K9T8</accession>
<gene>
    <name evidence="3" type="ORF">ACFQ21_26750</name>
</gene>
<keyword evidence="4" id="KW-1185">Reference proteome</keyword>
<organism evidence="3 4">
    <name type="scientific">Ohtaekwangia kribbensis</name>
    <dbReference type="NCBI Taxonomy" id="688913"/>
    <lineage>
        <taxon>Bacteria</taxon>
        <taxon>Pseudomonadati</taxon>
        <taxon>Bacteroidota</taxon>
        <taxon>Cytophagia</taxon>
        <taxon>Cytophagales</taxon>
        <taxon>Fulvivirgaceae</taxon>
        <taxon>Ohtaekwangia</taxon>
    </lineage>
</organism>
<sequence length="156" mass="17797">MKIFKGKIAQTIINNSLLFISVFVTLKVLLAIVFSIVLSFVEHESLGGPSFGSPLEQFILAVCVGPFFETYLCQYMPFHYLLKYMRPRAVILLSALFFGSFHLAYSPLYFVFTFLGGLLFSTAFYLRLHSRPLLHTTIIHACYNLIGLIDNWMNPI</sequence>
<dbReference type="RefSeq" id="WP_377584889.1">
    <property type="nucleotide sequence ID" value="NZ_JBHTKA010000014.1"/>
</dbReference>
<keyword evidence="1" id="KW-0472">Membrane</keyword>
<keyword evidence="3" id="KW-0378">Hydrolase</keyword>
<feature type="domain" description="CAAX prenyl protease 2/Lysostaphin resistance protein A-like" evidence="2">
    <location>
        <begin position="55"/>
        <end position="146"/>
    </location>
</feature>
<feature type="transmembrane region" description="Helical" evidence="1">
    <location>
        <begin position="89"/>
        <end position="105"/>
    </location>
</feature>
<dbReference type="Pfam" id="PF02517">
    <property type="entry name" value="Rce1-like"/>
    <property type="match status" value="1"/>
</dbReference>